<sequence>MMTLSTLTRKSKSFLSIRWSDKLLFFKAYIITGIARMAILFLKFNIVKKYMGNPKTESPYILDKEVYRSAKKVSWAVNQASKYTPWESRCLVKAITAQRLLKKKGIYSTIYLGVNKDESNKMNAHAWLRCGELFVTGGYEKNDFKEVAKFSNYSQK</sequence>
<feature type="transmembrane region" description="Helical" evidence="1">
    <location>
        <begin position="23"/>
        <end position="42"/>
    </location>
</feature>
<dbReference type="EMBL" id="FQXM01000024">
    <property type="protein sequence ID" value="SHH95261.1"/>
    <property type="molecule type" value="Genomic_DNA"/>
</dbReference>
<name>A0A1M5X627_9CLOT</name>
<dbReference type="OrthoDB" id="9812122at2"/>
<keyword evidence="1" id="KW-1133">Transmembrane helix</keyword>
<protein>
    <submittedName>
        <fullName evidence="3">Transglutaminase-like superfamily protein</fullName>
    </submittedName>
</protein>
<reference evidence="3 4" key="1">
    <citation type="submission" date="2016-11" db="EMBL/GenBank/DDBJ databases">
        <authorList>
            <person name="Jaros S."/>
            <person name="Januszkiewicz K."/>
            <person name="Wedrychowicz H."/>
        </authorList>
    </citation>
    <scope>NUCLEOTIDE SEQUENCE [LARGE SCALE GENOMIC DNA]</scope>
    <source>
        <strain evidence="3 4">DSM 8605</strain>
    </source>
</reference>
<dbReference type="InterPro" id="IPR053521">
    <property type="entry name" value="McjB-like"/>
</dbReference>
<keyword evidence="1" id="KW-0472">Membrane</keyword>
<evidence type="ECO:0000256" key="1">
    <source>
        <dbReference type="SAM" id="Phobius"/>
    </source>
</evidence>
<keyword evidence="4" id="KW-1185">Reference proteome</keyword>
<evidence type="ECO:0000313" key="3">
    <source>
        <dbReference type="EMBL" id="SHH95261.1"/>
    </source>
</evidence>
<gene>
    <name evidence="3" type="ORF">SAMN02745207_03377</name>
</gene>
<dbReference type="Pfam" id="PF13471">
    <property type="entry name" value="Transglut_core3"/>
    <property type="match status" value="1"/>
</dbReference>
<evidence type="ECO:0000313" key="4">
    <source>
        <dbReference type="Proteomes" id="UP000184447"/>
    </source>
</evidence>
<accession>A0A1M5X627</accession>
<evidence type="ECO:0000259" key="2">
    <source>
        <dbReference type="Pfam" id="PF13471"/>
    </source>
</evidence>
<dbReference type="InterPro" id="IPR032708">
    <property type="entry name" value="McjB_C"/>
</dbReference>
<dbReference type="NCBIfam" id="NF033537">
    <property type="entry name" value="lasso_biosyn_B2"/>
    <property type="match status" value="1"/>
</dbReference>
<organism evidence="3 4">
    <name type="scientific">Clostridium grantii DSM 8605</name>
    <dbReference type="NCBI Taxonomy" id="1121316"/>
    <lineage>
        <taxon>Bacteria</taxon>
        <taxon>Bacillati</taxon>
        <taxon>Bacillota</taxon>
        <taxon>Clostridia</taxon>
        <taxon>Eubacteriales</taxon>
        <taxon>Clostridiaceae</taxon>
        <taxon>Clostridium</taxon>
    </lineage>
</organism>
<dbReference type="Proteomes" id="UP000184447">
    <property type="component" value="Unassembled WGS sequence"/>
</dbReference>
<dbReference type="AlphaFoldDB" id="A0A1M5X627"/>
<keyword evidence="1" id="KW-0812">Transmembrane</keyword>
<proteinExistence type="predicted"/>
<feature type="domain" description="Microcin J25-processing protein McjB C-terminal" evidence="2">
    <location>
        <begin position="61"/>
        <end position="147"/>
    </location>
</feature>
<dbReference type="STRING" id="1121316.SAMN02745207_03377"/>